<evidence type="ECO:0000259" key="2">
    <source>
        <dbReference type="Pfam" id="PF14111"/>
    </source>
</evidence>
<dbReference type="InterPro" id="IPR040256">
    <property type="entry name" value="At4g02000-like"/>
</dbReference>
<feature type="compositionally biased region" description="Acidic residues" evidence="1">
    <location>
        <begin position="370"/>
        <end position="384"/>
    </location>
</feature>
<dbReference type="EMBL" id="JAGYWB010000018">
    <property type="protein sequence ID" value="KAI0492268.1"/>
    <property type="molecule type" value="Genomic_DNA"/>
</dbReference>
<evidence type="ECO:0000313" key="3">
    <source>
        <dbReference type="EMBL" id="KAI0492268.1"/>
    </source>
</evidence>
<feature type="domain" description="DUF4283" evidence="2">
    <location>
        <begin position="66"/>
        <end position="149"/>
    </location>
</feature>
<dbReference type="Proteomes" id="UP000829196">
    <property type="component" value="Unassembled WGS sequence"/>
</dbReference>
<dbReference type="Pfam" id="PF14111">
    <property type="entry name" value="DUF4283"/>
    <property type="match status" value="1"/>
</dbReference>
<sequence length="430" mass="46775">MALLQDFPPLQTSSLLGSPPVPLIPPPSSYAANLAASSSPRDDWSLSYSKPAKKLSFAVTDLSEGKSLWSLSLVGYSLGPRPYYERLRLAMEKAWKLKGELSLLSLADDFFLLKFNVVEDYEMVSAGGPWFLLGKPFILQKWDPKFQPKRDESAAIPLWIKILNLPLALWTPAGISRIASYIGIPLYVDNLTAKRTRLTFARVCVEVDKNSVLVDEIPLEIDGTDLNLKVVYDWKPSRCEGCGSLIHSFALCSKNPNPKPTIPQKMISHGRSKSRAPTSRAASSSRARDLTTNISAPPTQILVLEPAPETSLPPSVPTGKSLIIPNLNLNLPQADSFSANLSLPSTLLLPPQVVLANSFQALPIDTTVIPDDDPTEDDQLDEETSSSSKTGTIISKQPSNNKPSTSSSSKVNSPPKKGKAKSAKKAKPHK</sequence>
<accession>A0A8T3A820</accession>
<protein>
    <recommendedName>
        <fullName evidence="2">DUF4283 domain-containing protein</fullName>
    </recommendedName>
</protein>
<feature type="compositionally biased region" description="Basic residues" evidence="1">
    <location>
        <begin position="416"/>
        <end position="430"/>
    </location>
</feature>
<reference evidence="3" key="1">
    <citation type="journal article" date="2022" name="Front. Genet.">
        <title>Chromosome-Scale Assembly of the Dendrobium nobile Genome Provides Insights Into the Molecular Mechanism of the Biosynthesis of the Medicinal Active Ingredient of Dendrobium.</title>
        <authorList>
            <person name="Xu Q."/>
            <person name="Niu S.-C."/>
            <person name="Li K.-L."/>
            <person name="Zheng P.-J."/>
            <person name="Zhang X.-J."/>
            <person name="Jia Y."/>
            <person name="Liu Y."/>
            <person name="Niu Y.-X."/>
            <person name="Yu L.-H."/>
            <person name="Chen D.-F."/>
            <person name="Zhang G.-Q."/>
        </authorList>
    </citation>
    <scope>NUCLEOTIDE SEQUENCE</scope>
    <source>
        <tissue evidence="3">Leaf</tissue>
    </source>
</reference>
<feature type="compositionally biased region" description="Low complexity" evidence="1">
    <location>
        <begin position="275"/>
        <end position="285"/>
    </location>
</feature>
<dbReference type="PANTHER" id="PTHR31286">
    <property type="entry name" value="GLYCINE-RICH CELL WALL STRUCTURAL PROTEIN 1.8-LIKE"/>
    <property type="match status" value="1"/>
</dbReference>
<dbReference type="PANTHER" id="PTHR31286:SF180">
    <property type="entry name" value="OS10G0362600 PROTEIN"/>
    <property type="match status" value="1"/>
</dbReference>
<dbReference type="AlphaFoldDB" id="A0A8T3A820"/>
<organism evidence="3 4">
    <name type="scientific">Dendrobium nobile</name>
    <name type="common">Orchid</name>
    <dbReference type="NCBI Taxonomy" id="94219"/>
    <lineage>
        <taxon>Eukaryota</taxon>
        <taxon>Viridiplantae</taxon>
        <taxon>Streptophyta</taxon>
        <taxon>Embryophyta</taxon>
        <taxon>Tracheophyta</taxon>
        <taxon>Spermatophyta</taxon>
        <taxon>Magnoliopsida</taxon>
        <taxon>Liliopsida</taxon>
        <taxon>Asparagales</taxon>
        <taxon>Orchidaceae</taxon>
        <taxon>Epidendroideae</taxon>
        <taxon>Malaxideae</taxon>
        <taxon>Dendrobiinae</taxon>
        <taxon>Dendrobium</taxon>
    </lineage>
</organism>
<feature type="compositionally biased region" description="Low complexity" evidence="1">
    <location>
        <begin position="385"/>
        <end position="415"/>
    </location>
</feature>
<feature type="region of interest" description="Disordered" evidence="1">
    <location>
        <begin position="366"/>
        <end position="430"/>
    </location>
</feature>
<comment type="caution">
    <text evidence="3">The sequence shown here is derived from an EMBL/GenBank/DDBJ whole genome shotgun (WGS) entry which is preliminary data.</text>
</comment>
<name>A0A8T3A820_DENNO</name>
<keyword evidence="4" id="KW-1185">Reference proteome</keyword>
<evidence type="ECO:0000313" key="4">
    <source>
        <dbReference type="Proteomes" id="UP000829196"/>
    </source>
</evidence>
<gene>
    <name evidence="3" type="ORF">KFK09_026537</name>
</gene>
<proteinExistence type="predicted"/>
<dbReference type="OrthoDB" id="1939300at2759"/>
<feature type="region of interest" description="Disordered" evidence="1">
    <location>
        <begin position="260"/>
        <end position="298"/>
    </location>
</feature>
<dbReference type="InterPro" id="IPR025558">
    <property type="entry name" value="DUF4283"/>
</dbReference>
<evidence type="ECO:0000256" key="1">
    <source>
        <dbReference type="SAM" id="MobiDB-lite"/>
    </source>
</evidence>